<proteinExistence type="predicted"/>
<name>A0ABC8M704_ERUVS</name>
<comment type="caution">
    <text evidence="1">The sequence shown here is derived from an EMBL/GenBank/DDBJ whole genome shotgun (WGS) entry which is preliminary data.</text>
</comment>
<evidence type="ECO:0000313" key="1">
    <source>
        <dbReference type="EMBL" id="CAH8391985.1"/>
    </source>
</evidence>
<dbReference type="Proteomes" id="UP001642260">
    <property type="component" value="Unassembled WGS sequence"/>
</dbReference>
<evidence type="ECO:0000313" key="2">
    <source>
        <dbReference type="Proteomes" id="UP001642260"/>
    </source>
</evidence>
<accession>A0ABC8M704</accession>
<gene>
    <name evidence="1" type="ORF">ERUC_LOCUS44468</name>
</gene>
<organism evidence="1 2">
    <name type="scientific">Eruca vesicaria subsp. sativa</name>
    <name type="common">Garden rocket</name>
    <name type="synonym">Eruca sativa</name>
    <dbReference type="NCBI Taxonomy" id="29727"/>
    <lineage>
        <taxon>Eukaryota</taxon>
        <taxon>Viridiplantae</taxon>
        <taxon>Streptophyta</taxon>
        <taxon>Embryophyta</taxon>
        <taxon>Tracheophyta</taxon>
        <taxon>Spermatophyta</taxon>
        <taxon>Magnoliopsida</taxon>
        <taxon>eudicotyledons</taxon>
        <taxon>Gunneridae</taxon>
        <taxon>Pentapetalae</taxon>
        <taxon>rosids</taxon>
        <taxon>malvids</taxon>
        <taxon>Brassicales</taxon>
        <taxon>Brassicaceae</taxon>
        <taxon>Brassiceae</taxon>
        <taxon>Eruca</taxon>
    </lineage>
</organism>
<sequence length="63" mass="6709">MYGYVMQGNLVKISADASSADEHGLSATHNILSFLGAVATTTAVETMKKEGEPLLQSNPRDKL</sequence>
<dbReference type="EMBL" id="CAKOAT010975153">
    <property type="protein sequence ID" value="CAH8391985.1"/>
    <property type="molecule type" value="Genomic_DNA"/>
</dbReference>
<reference evidence="1 2" key="1">
    <citation type="submission" date="2022-03" db="EMBL/GenBank/DDBJ databases">
        <authorList>
            <person name="Macdonald S."/>
            <person name="Ahmed S."/>
            <person name="Newling K."/>
        </authorList>
    </citation>
    <scope>NUCLEOTIDE SEQUENCE [LARGE SCALE GENOMIC DNA]</scope>
</reference>
<keyword evidence="2" id="KW-1185">Reference proteome</keyword>
<protein>
    <submittedName>
        <fullName evidence="1">Uncharacterized protein</fullName>
    </submittedName>
</protein>
<dbReference type="AlphaFoldDB" id="A0ABC8M704"/>